<protein>
    <submittedName>
        <fullName evidence="4">Uncharacterized protein</fullName>
    </submittedName>
</protein>
<keyword evidence="1" id="KW-0677">Repeat</keyword>
<dbReference type="SUPFAM" id="SSF82185">
    <property type="entry name" value="Histone H3 K4-specific methyltransferase SET7/9 N-terminal domain"/>
    <property type="match status" value="1"/>
</dbReference>
<evidence type="ECO:0000313" key="4">
    <source>
        <dbReference type="EMBL" id="KAK7385110.1"/>
    </source>
</evidence>
<reference evidence="4 5" key="1">
    <citation type="submission" date="2024-01" db="EMBL/GenBank/DDBJ databases">
        <title>The genomes of 5 underutilized Papilionoideae crops provide insights into root nodulation and disease resistanc.</title>
        <authorList>
            <person name="Jiang F."/>
        </authorList>
    </citation>
    <scope>NUCLEOTIDE SEQUENCE [LARGE SCALE GENOMIC DNA]</scope>
    <source>
        <strain evidence="4">DUOXIRENSHENG_FW03</strain>
        <tissue evidence="4">Leaves</tissue>
    </source>
</reference>
<dbReference type="EMBL" id="JAYMYS010000008">
    <property type="protein sequence ID" value="KAK7385110.1"/>
    <property type="molecule type" value="Genomic_DNA"/>
</dbReference>
<accession>A0AAN9X692</accession>
<evidence type="ECO:0000256" key="3">
    <source>
        <dbReference type="SAM" id="Phobius"/>
    </source>
</evidence>
<dbReference type="Proteomes" id="UP001386955">
    <property type="component" value="Unassembled WGS sequence"/>
</dbReference>
<feature type="transmembrane region" description="Helical" evidence="3">
    <location>
        <begin position="128"/>
        <end position="146"/>
    </location>
</feature>
<keyword evidence="3" id="KW-1133">Transmembrane helix</keyword>
<dbReference type="GO" id="GO:0016020">
    <property type="term" value="C:membrane"/>
    <property type="evidence" value="ECO:0007669"/>
    <property type="project" value="UniProtKB-ARBA"/>
</dbReference>
<dbReference type="AlphaFoldDB" id="A0AAN9X692"/>
<keyword evidence="3" id="KW-0472">Membrane</keyword>
<proteinExistence type="predicted"/>
<sequence length="192" mass="21370">MEMEIWSFEEAVDSAIRSESGSEFGESPVRSFSSFIDIAIRSDNSSEEDDFIASPSPLHALAVECVLPNGDIYFGILSGNVPHGTGKYVWSDGQMYEGEWKKGKACGKWRYTMVICFPGFAFGVMKDMLWILSLILWSSMIIYGGFKVHTLKNLISRDDTTTTSATPPQNSSRSFSFLSPFRSNKGKKIMVA</sequence>
<dbReference type="Pfam" id="PF02493">
    <property type="entry name" value="MORN"/>
    <property type="match status" value="2"/>
</dbReference>
<feature type="compositionally biased region" description="Polar residues" evidence="2">
    <location>
        <begin position="161"/>
        <end position="170"/>
    </location>
</feature>
<keyword evidence="5" id="KW-1185">Reference proteome</keyword>
<dbReference type="InterPro" id="IPR003409">
    <property type="entry name" value="MORN"/>
</dbReference>
<evidence type="ECO:0000313" key="5">
    <source>
        <dbReference type="Proteomes" id="UP001386955"/>
    </source>
</evidence>
<feature type="region of interest" description="Disordered" evidence="2">
    <location>
        <begin position="159"/>
        <end position="179"/>
    </location>
</feature>
<comment type="caution">
    <text evidence="4">The sequence shown here is derived from an EMBL/GenBank/DDBJ whole genome shotgun (WGS) entry which is preliminary data.</text>
</comment>
<organism evidence="4 5">
    <name type="scientific">Psophocarpus tetragonolobus</name>
    <name type="common">Winged bean</name>
    <name type="synonym">Dolichos tetragonolobus</name>
    <dbReference type="NCBI Taxonomy" id="3891"/>
    <lineage>
        <taxon>Eukaryota</taxon>
        <taxon>Viridiplantae</taxon>
        <taxon>Streptophyta</taxon>
        <taxon>Embryophyta</taxon>
        <taxon>Tracheophyta</taxon>
        <taxon>Spermatophyta</taxon>
        <taxon>Magnoliopsida</taxon>
        <taxon>eudicotyledons</taxon>
        <taxon>Gunneridae</taxon>
        <taxon>Pentapetalae</taxon>
        <taxon>rosids</taxon>
        <taxon>fabids</taxon>
        <taxon>Fabales</taxon>
        <taxon>Fabaceae</taxon>
        <taxon>Papilionoideae</taxon>
        <taxon>50 kb inversion clade</taxon>
        <taxon>NPAAA clade</taxon>
        <taxon>indigoferoid/millettioid clade</taxon>
        <taxon>Phaseoleae</taxon>
        <taxon>Psophocarpus</taxon>
    </lineage>
</organism>
<evidence type="ECO:0000256" key="1">
    <source>
        <dbReference type="ARBA" id="ARBA00022737"/>
    </source>
</evidence>
<gene>
    <name evidence="4" type="ORF">VNO78_30821</name>
</gene>
<name>A0AAN9X692_PSOTE</name>
<keyword evidence="3" id="KW-0812">Transmembrane</keyword>
<evidence type="ECO:0000256" key="2">
    <source>
        <dbReference type="SAM" id="MobiDB-lite"/>
    </source>
</evidence>
<dbReference type="Gene3D" id="2.20.110.10">
    <property type="entry name" value="Histone H3 K4-specific methyltransferase SET7/9 N-terminal domain"/>
    <property type="match status" value="1"/>
</dbReference>
<dbReference type="SMART" id="SM00698">
    <property type="entry name" value="MORN"/>
    <property type="match status" value="2"/>
</dbReference>